<name>A0A562V6Z0_9BACT</name>
<accession>A0A562V6Z0</accession>
<organism evidence="1 2">
    <name type="scientific">Geobacter argillaceus</name>
    <dbReference type="NCBI Taxonomy" id="345631"/>
    <lineage>
        <taxon>Bacteria</taxon>
        <taxon>Pseudomonadati</taxon>
        <taxon>Thermodesulfobacteriota</taxon>
        <taxon>Desulfuromonadia</taxon>
        <taxon>Geobacterales</taxon>
        <taxon>Geobacteraceae</taxon>
        <taxon>Geobacter</taxon>
    </lineage>
</organism>
<dbReference type="AlphaFoldDB" id="A0A562V6Z0"/>
<evidence type="ECO:0000313" key="1">
    <source>
        <dbReference type="EMBL" id="TWJ13674.1"/>
    </source>
</evidence>
<gene>
    <name evidence="1" type="ORF">JN12_03726</name>
</gene>
<sequence>MKTCAKIISNFMSVSGVHEKYIKDEVITNPQILVSNITGDYELFYSSDLKNVFYKEVNHYLDKALYQYILSKSLSGVGKLSWGAVSQYYSNFFTICGLTRLHEFGYTRLGNINCELQNDNAALYKIKKISVNGLHRIVWRKFYELFRKFDYKLELYKNIYTPRKNQYFESDRRNEINYNPGRGYTEIYQSASNLKKHVKEVVCDSYNETMYVHGEDSSDIDASTQYRIRLLANIIYEIDNVNVHRSIVKERFESRKKMILHYEENVKYQKRYLSWLEGN</sequence>
<evidence type="ECO:0000313" key="2">
    <source>
        <dbReference type="Proteomes" id="UP000319449"/>
    </source>
</evidence>
<dbReference type="EMBL" id="VLLN01000036">
    <property type="protein sequence ID" value="TWJ13674.1"/>
    <property type="molecule type" value="Genomic_DNA"/>
</dbReference>
<dbReference type="Proteomes" id="UP000319449">
    <property type="component" value="Unassembled WGS sequence"/>
</dbReference>
<keyword evidence="2" id="KW-1185">Reference proteome</keyword>
<reference evidence="1 2" key="1">
    <citation type="submission" date="2019-07" db="EMBL/GenBank/DDBJ databases">
        <title>Genomic Encyclopedia of Archaeal and Bacterial Type Strains, Phase II (KMG-II): from individual species to whole genera.</title>
        <authorList>
            <person name="Goeker M."/>
        </authorList>
    </citation>
    <scope>NUCLEOTIDE SEQUENCE [LARGE SCALE GENOMIC DNA]</scope>
    <source>
        <strain evidence="1 2">ATCC BAA-1139</strain>
    </source>
</reference>
<protein>
    <submittedName>
        <fullName evidence="1">Uncharacterized protein</fullName>
    </submittedName>
</protein>
<proteinExistence type="predicted"/>
<comment type="caution">
    <text evidence="1">The sequence shown here is derived from an EMBL/GenBank/DDBJ whole genome shotgun (WGS) entry which is preliminary data.</text>
</comment>
<dbReference type="RefSeq" id="WP_145025596.1">
    <property type="nucleotide sequence ID" value="NZ_VLLN01000036.1"/>
</dbReference>